<keyword evidence="3" id="KW-1185">Reference proteome</keyword>
<evidence type="ECO:0000313" key="2">
    <source>
        <dbReference type="EMBL" id="KAJ4492441.1"/>
    </source>
</evidence>
<comment type="caution">
    <text evidence="2">The sequence shown here is derived from an EMBL/GenBank/DDBJ whole genome shotgun (WGS) entry which is preliminary data.</text>
</comment>
<dbReference type="Proteomes" id="UP001150217">
    <property type="component" value="Unassembled WGS sequence"/>
</dbReference>
<sequence>MAPREFQLQSIGFLRHFSPSVDLNNVDPDFVALERAFESGAAFGEQPPSGTRGGGQPVSATEEDSTPFSESSDEDLGLNPAPSRKHGAKASPRNQRKPGSKILHADDSATPRTSASPRQHRTALVTHSPPYSPDLSPDLALFPHKWKRTRKHQLRKWSLAKKAEKATKVHPTKASFEIKGDSRISKPAWMGLRASVDLRKPIEEAVSHPGSNLALELFKDLTRAPYLPHLALAVVDGLGRLFLYRSRLTPMMMADLLPKVNALVPDFVSAITRPFSNNDMLLNSRGEHWFSIAGHDRNNKSKPAATQFQQQNHQVIAGFFTKGSVLERLTAYGCDILKAHFPVIAQRYQDSIDYMLEAYGIQAMFDLTSIGKTWLLGCHFNHHEKCWLVIWEAGIVVELPPGVFLFYPSSLFLHFNIDVSDLPVFTTQHGETPTRENSTPLSFCSCNSHKGNRGWEDADGRGSMVWFNQASMIQTSELGVPTIEYARGLGMNTKCDGEGWFTKGAFPVLT</sequence>
<feature type="compositionally biased region" description="Acidic residues" evidence="1">
    <location>
        <begin position="61"/>
        <end position="76"/>
    </location>
</feature>
<protein>
    <submittedName>
        <fullName evidence="2">Uncharacterized protein</fullName>
    </submittedName>
</protein>
<organism evidence="2 3">
    <name type="scientific">Lentinula lateritia</name>
    <dbReference type="NCBI Taxonomy" id="40482"/>
    <lineage>
        <taxon>Eukaryota</taxon>
        <taxon>Fungi</taxon>
        <taxon>Dikarya</taxon>
        <taxon>Basidiomycota</taxon>
        <taxon>Agaricomycotina</taxon>
        <taxon>Agaricomycetes</taxon>
        <taxon>Agaricomycetidae</taxon>
        <taxon>Agaricales</taxon>
        <taxon>Marasmiineae</taxon>
        <taxon>Omphalotaceae</taxon>
        <taxon>Lentinula</taxon>
    </lineage>
</organism>
<reference evidence="2" key="1">
    <citation type="submission" date="2022-08" db="EMBL/GenBank/DDBJ databases">
        <title>A Global Phylogenomic Analysis of the Shiitake Genus Lentinula.</title>
        <authorList>
            <consortium name="DOE Joint Genome Institute"/>
            <person name="Sierra-Patev S."/>
            <person name="Min B."/>
            <person name="Naranjo-Ortiz M."/>
            <person name="Looney B."/>
            <person name="Konkel Z."/>
            <person name="Slot J.C."/>
            <person name="Sakamoto Y."/>
            <person name="Steenwyk J.L."/>
            <person name="Rokas A."/>
            <person name="Carro J."/>
            <person name="Camarero S."/>
            <person name="Ferreira P."/>
            <person name="Molpeceres G."/>
            <person name="Ruiz-Duenas F.J."/>
            <person name="Serrano A."/>
            <person name="Henrissat B."/>
            <person name="Drula E."/>
            <person name="Hughes K.W."/>
            <person name="Mata J.L."/>
            <person name="Ishikawa N.K."/>
            <person name="Vargas-Isla R."/>
            <person name="Ushijima S."/>
            <person name="Smith C.A."/>
            <person name="Ahrendt S."/>
            <person name="Andreopoulos W."/>
            <person name="He G."/>
            <person name="Labutti K."/>
            <person name="Lipzen A."/>
            <person name="Ng V."/>
            <person name="Riley R."/>
            <person name="Sandor L."/>
            <person name="Barry K."/>
            <person name="Martinez A.T."/>
            <person name="Xiao Y."/>
            <person name="Gibbons J.G."/>
            <person name="Terashima K."/>
            <person name="Grigoriev I.V."/>
            <person name="Hibbett D.S."/>
        </authorList>
    </citation>
    <scope>NUCLEOTIDE SEQUENCE</scope>
    <source>
        <strain evidence="2">RHP3577 ss4</strain>
    </source>
</reference>
<proteinExistence type="predicted"/>
<name>A0ABQ8VH29_9AGAR</name>
<gene>
    <name evidence="2" type="ORF">C8R41DRAFT_919995</name>
</gene>
<evidence type="ECO:0000256" key="1">
    <source>
        <dbReference type="SAM" id="MobiDB-lite"/>
    </source>
</evidence>
<accession>A0ABQ8VH29</accession>
<evidence type="ECO:0000313" key="3">
    <source>
        <dbReference type="Proteomes" id="UP001150217"/>
    </source>
</evidence>
<feature type="region of interest" description="Disordered" evidence="1">
    <location>
        <begin position="41"/>
        <end position="131"/>
    </location>
</feature>
<feature type="compositionally biased region" description="Basic residues" evidence="1">
    <location>
        <begin position="83"/>
        <end position="99"/>
    </location>
</feature>
<dbReference type="EMBL" id="JANVFT010000038">
    <property type="protein sequence ID" value="KAJ4492441.1"/>
    <property type="molecule type" value="Genomic_DNA"/>
</dbReference>